<evidence type="ECO:0000313" key="3">
    <source>
        <dbReference type="Proteomes" id="UP000568106"/>
    </source>
</evidence>
<dbReference type="NCBIfam" id="NF033788">
    <property type="entry name" value="HTH_metalloreg"/>
    <property type="match status" value="1"/>
</dbReference>
<dbReference type="InterPro" id="IPR001845">
    <property type="entry name" value="HTH_ArsR_DNA-bd_dom"/>
</dbReference>
<evidence type="ECO:0000313" key="2">
    <source>
        <dbReference type="EMBL" id="MBB5316362.1"/>
    </source>
</evidence>
<dbReference type="GO" id="GO:0003700">
    <property type="term" value="F:DNA-binding transcription factor activity"/>
    <property type="evidence" value="ECO:0007669"/>
    <property type="project" value="InterPro"/>
</dbReference>
<dbReference type="AlphaFoldDB" id="A0A7W8MQL0"/>
<keyword evidence="2" id="KW-0238">DNA-binding</keyword>
<dbReference type="InterPro" id="IPR011991">
    <property type="entry name" value="ArsR-like_HTH"/>
</dbReference>
<sequence>MVESTVALDSVFHALSDATRRAILRDVSREAKTVGEIAGPYSMSLAAVSKHLQVLERAELVRREKKGNYRFVWLNADTLRAAQEWLAYYETFWTGQLDALQNYLETAETPGEDVRNGNSGTGTEEG</sequence>
<protein>
    <submittedName>
        <fullName evidence="2">DNA-binding transcriptional ArsR family regulator</fullName>
    </submittedName>
</protein>
<dbReference type="Pfam" id="PF12840">
    <property type="entry name" value="HTH_20"/>
    <property type="match status" value="1"/>
</dbReference>
<dbReference type="Gene3D" id="1.10.10.10">
    <property type="entry name" value="Winged helix-like DNA-binding domain superfamily/Winged helix DNA-binding domain"/>
    <property type="match status" value="1"/>
</dbReference>
<dbReference type="SUPFAM" id="SSF46785">
    <property type="entry name" value="Winged helix' DNA-binding domain"/>
    <property type="match status" value="1"/>
</dbReference>
<keyword evidence="3" id="KW-1185">Reference proteome</keyword>
<dbReference type="InterPro" id="IPR036390">
    <property type="entry name" value="WH_DNA-bd_sf"/>
</dbReference>
<dbReference type="PROSITE" id="PS50987">
    <property type="entry name" value="HTH_ARSR_2"/>
    <property type="match status" value="1"/>
</dbReference>
<reference evidence="2" key="1">
    <citation type="submission" date="2020-08" db="EMBL/GenBank/DDBJ databases">
        <title>Genomic Encyclopedia of Type Strains, Phase IV (KMG-V): Genome sequencing to study the core and pangenomes of soil and plant-associated prokaryotes.</title>
        <authorList>
            <person name="Whitman W."/>
        </authorList>
    </citation>
    <scope>NUCLEOTIDE SEQUENCE [LARGE SCALE GENOMIC DNA]</scope>
    <source>
        <strain evidence="2">M8UP27</strain>
    </source>
</reference>
<comment type="caution">
    <text evidence="2">The sequence shown here is derived from an EMBL/GenBank/DDBJ whole genome shotgun (WGS) entry which is preliminary data.</text>
</comment>
<name>A0A7W8MQL0_9BACT</name>
<dbReference type="GO" id="GO:0003677">
    <property type="term" value="F:DNA binding"/>
    <property type="evidence" value="ECO:0007669"/>
    <property type="project" value="UniProtKB-KW"/>
</dbReference>
<proteinExistence type="predicted"/>
<accession>A0A7W8MQL0</accession>
<dbReference type="PRINTS" id="PR00778">
    <property type="entry name" value="HTHARSR"/>
</dbReference>
<dbReference type="InterPro" id="IPR036388">
    <property type="entry name" value="WH-like_DNA-bd_sf"/>
</dbReference>
<evidence type="ECO:0000259" key="1">
    <source>
        <dbReference type="PROSITE" id="PS50987"/>
    </source>
</evidence>
<dbReference type="EMBL" id="JACHDY010000001">
    <property type="protein sequence ID" value="MBB5316362.1"/>
    <property type="molecule type" value="Genomic_DNA"/>
</dbReference>
<dbReference type="PANTHER" id="PTHR38600:SF2">
    <property type="entry name" value="SLL0088 PROTEIN"/>
    <property type="match status" value="1"/>
</dbReference>
<dbReference type="CDD" id="cd00090">
    <property type="entry name" value="HTH_ARSR"/>
    <property type="match status" value="1"/>
</dbReference>
<dbReference type="PANTHER" id="PTHR38600">
    <property type="entry name" value="TRANSCRIPTIONAL REGULATORY PROTEIN"/>
    <property type="match status" value="1"/>
</dbReference>
<feature type="domain" description="HTH arsR-type" evidence="1">
    <location>
        <begin position="1"/>
        <end position="94"/>
    </location>
</feature>
<organism evidence="2 3">
    <name type="scientific">Tunturiibacter empetritectus</name>
    <dbReference type="NCBI Taxonomy" id="3069691"/>
    <lineage>
        <taxon>Bacteria</taxon>
        <taxon>Pseudomonadati</taxon>
        <taxon>Acidobacteriota</taxon>
        <taxon>Terriglobia</taxon>
        <taxon>Terriglobales</taxon>
        <taxon>Acidobacteriaceae</taxon>
        <taxon>Tunturiibacter</taxon>
    </lineage>
</organism>
<dbReference type="Proteomes" id="UP000568106">
    <property type="component" value="Unassembled WGS sequence"/>
</dbReference>
<dbReference type="SMART" id="SM00418">
    <property type="entry name" value="HTH_ARSR"/>
    <property type="match status" value="1"/>
</dbReference>
<gene>
    <name evidence="2" type="ORF">HDF09_001012</name>
</gene>